<dbReference type="AlphaFoldDB" id="A0A1J5PSE2"/>
<reference evidence="1" key="1">
    <citation type="submission" date="2016-10" db="EMBL/GenBank/DDBJ databases">
        <title>Sequence of Gallionella enrichment culture.</title>
        <authorList>
            <person name="Poehlein A."/>
            <person name="Muehling M."/>
            <person name="Daniel R."/>
        </authorList>
    </citation>
    <scope>NUCLEOTIDE SEQUENCE</scope>
</reference>
<organism evidence="1">
    <name type="scientific">mine drainage metagenome</name>
    <dbReference type="NCBI Taxonomy" id="410659"/>
    <lineage>
        <taxon>unclassified sequences</taxon>
        <taxon>metagenomes</taxon>
        <taxon>ecological metagenomes</taxon>
    </lineage>
</organism>
<name>A0A1J5PSE2_9ZZZZ</name>
<gene>
    <name evidence="1" type="ORF">GALL_446300</name>
</gene>
<protein>
    <recommendedName>
        <fullName evidence="2">Antitoxin VbhA domain-containing protein</fullName>
    </recommendedName>
</protein>
<evidence type="ECO:0000313" key="1">
    <source>
        <dbReference type="EMBL" id="OIQ73728.1"/>
    </source>
</evidence>
<dbReference type="EMBL" id="MLJW01002757">
    <property type="protein sequence ID" value="OIQ73728.1"/>
    <property type="molecule type" value="Genomic_DNA"/>
</dbReference>
<evidence type="ECO:0008006" key="2">
    <source>
        <dbReference type="Google" id="ProtNLM"/>
    </source>
</evidence>
<comment type="caution">
    <text evidence="1">The sequence shown here is derived from an EMBL/GenBank/DDBJ whole genome shotgun (WGS) entry which is preliminary data.</text>
</comment>
<accession>A0A1J5PSE2</accession>
<proteinExistence type="predicted"/>
<sequence length="84" mass="9362">MHQEAIWRLTPEQHRAIVVAQVEADTGRPRDEAEVLVSKAQTEAQWAEAVKQALRAGRRIDPATLDRMIAILGDGYVFRDPVAA</sequence>